<evidence type="ECO:0000313" key="1">
    <source>
        <dbReference type="EMBL" id="CBI22153.3"/>
    </source>
</evidence>
<dbReference type="PaxDb" id="29760-VIT_02s0241g00150.t01"/>
<dbReference type="InParanoid" id="D7SX56"/>
<dbReference type="Proteomes" id="UP000009183">
    <property type="component" value="Chromosome 2"/>
</dbReference>
<dbReference type="HOGENOM" id="CLU_3369473_0_0_1"/>
<reference evidence="2" key="1">
    <citation type="journal article" date="2007" name="Nature">
        <title>The grapevine genome sequence suggests ancestral hexaploidization in major angiosperm phyla.</title>
        <authorList>
            <consortium name="The French-Italian Public Consortium for Grapevine Genome Characterization."/>
            <person name="Jaillon O."/>
            <person name="Aury J.-M."/>
            <person name="Noel B."/>
            <person name="Policriti A."/>
            <person name="Clepet C."/>
            <person name="Casagrande A."/>
            <person name="Choisne N."/>
            <person name="Aubourg S."/>
            <person name="Vitulo N."/>
            <person name="Jubin C."/>
            <person name="Vezzi A."/>
            <person name="Legeai F."/>
            <person name="Hugueney P."/>
            <person name="Dasilva C."/>
            <person name="Horner D."/>
            <person name="Mica E."/>
            <person name="Jublot D."/>
            <person name="Poulain J."/>
            <person name="Bruyere C."/>
            <person name="Billault A."/>
            <person name="Segurens B."/>
            <person name="Gouyvenoux M."/>
            <person name="Ugarte E."/>
            <person name="Cattonaro F."/>
            <person name="Anthouard V."/>
            <person name="Vico V."/>
            <person name="Del Fabbro C."/>
            <person name="Alaux M."/>
            <person name="Di Gaspero G."/>
            <person name="Dumas V."/>
            <person name="Felice N."/>
            <person name="Paillard S."/>
            <person name="Juman I."/>
            <person name="Moroldo M."/>
            <person name="Scalabrin S."/>
            <person name="Canaguier A."/>
            <person name="Le Clainche I."/>
            <person name="Malacrida G."/>
            <person name="Durand E."/>
            <person name="Pesole G."/>
            <person name="Laucou V."/>
            <person name="Chatelet P."/>
            <person name="Merdinoglu D."/>
            <person name="Delledonne M."/>
            <person name="Pezzotti M."/>
            <person name="Lecharny A."/>
            <person name="Scarpelli C."/>
            <person name="Artiguenave F."/>
            <person name="Pe M.E."/>
            <person name="Valle G."/>
            <person name="Morgante M."/>
            <person name="Caboche M."/>
            <person name="Adam-Blondon A.-F."/>
            <person name="Weissenbach J."/>
            <person name="Quetier F."/>
            <person name="Wincker P."/>
        </authorList>
    </citation>
    <scope>NUCLEOTIDE SEQUENCE [LARGE SCALE GENOMIC DNA]</scope>
    <source>
        <strain evidence="2">cv. Pinot noir / PN40024</strain>
    </source>
</reference>
<dbReference type="AlphaFoldDB" id="D7SX56"/>
<accession>D7SX56</accession>
<gene>
    <name evidence="1" type="ordered locus">VIT_02s0241g00150</name>
</gene>
<evidence type="ECO:0000313" key="2">
    <source>
        <dbReference type="Proteomes" id="UP000009183"/>
    </source>
</evidence>
<dbReference type="EMBL" id="FN595238">
    <property type="protein sequence ID" value="CBI22153.3"/>
    <property type="molecule type" value="Genomic_DNA"/>
</dbReference>
<sequence>MSLTIKTIDNVTNFTQCQPYHFNDLIKHERVRLQI</sequence>
<protein>
    <submittedName>
        <fullName evidence="1">Uncharacterized protein</fullName>
    </submittedName>
</protein>
<keyword evidence="2" id="KW-1185">Reference proteome</keyword>
<name>D7SX56_VITVI</name>
<organism evidence="1 2">
    <name type="scientific">Vitis vinifera</name>
    <name type="common">Grape</name>
    <dbReference type="NCBI Taxonomy" id="29760"/>
    <lineage>
        <taxon>Eukaryota</taxon>
        <taxon>Viridiplantae</taxon>
        <taxon>Streptophyta</taxon>
        <taxon>Embryophyta</taxon>
        <taxon>Tracheophyta</taxon>
        <taxon>Spermatophyta</taxon>
        <taxon>Magnoliopsida</taxon>
        <taxon>eudicotyledons</taxon>
        <taxon>Gunneridae</taxon>
        <taxon>Pentapetalae</taxon>
        <taxon>rosids</taxon>
        <taxon>Vitales</taxon>
        <taxon>Vitaceae</taxon>
        <taxon>Viteae</taxon>
        <taxon>Vitis</taxon>
    </lineage>
</organism>
<proteinExistence type="predicted"/>